<keyword evidence="3" id="KW-0378">Hydrolase</keyword>
<keyword evidence="1" id="KW-1133">Transmembrane helix</keyword>
<dbReference type="OrthoDB" id="5188291at2"/>
<dbReference type="SUPFAM" id="SSF88713">
    <property type="entry name" value="Glycoside hydrolase/deacetylase"/>
    <property type="match status" value="1"/>
</dbReference>
<name>A0A7M2Z2V3_9ACTN</name>
<protein>
    <submittedName>
        <fullName evidence="3">Putative xylanase/chitin deacetylase</fullName>
    </submittedName>
</protein>
<keyword evidence="1" id="KW-0472">Membrane</keyword>
<sequence>MDKRQTWAGCGAVAAGIVAAGAALDAARARRGRASLAAAALAGAYLGGTFSERSSLFGRVARMRRDAGLFALTFDDGPDPRFTPRISRILADRGHRATFFVLGRAVEQYPELACALLDDGHELASHGDDHRLLAFAPPREVRRQLARTEHAVRAATGSPPARLFRAPHGVRSPWLVRTVQRRGYQVCAWDGAVFDTSRPGSQVIAGRVVDLLAPGAVILLHDGDGSGGGASREQTVAALPSILDRAERAGLRSVCVSELADR</sequence>
<reference evidence="3 4" key="1">
    <citation type="submission" date="2018-07" db="EMBL/GenBank/DDBJ databases">
        <title>High-quality-draft genome sequence of Gaiella occulta.</title>
        <authorList>
            <person name="Severino R."/>
            <person name="Froufe H.J.C."/>
            <person name="Rainey F.A."/>
            <person name="Barroso C."/>
            <person name="Albuquerque L."/>
            <person name="Lobo-Da-Cunha A."/>
            <person name="Da Costa M.S."/>
            <person name="Egas C."/>
        </authorList>
    </citation>
    <scope>NUCLEOTIDE SEQUENCE [LARGE SCALE GENOMIC DNA]</scope>
    <source>
        <strain evidence="3 4">F2-233</strain>
    </source>
</reference>
<feature type="transmembrane region" description="Helical" evidence="1">
    <location>
        <begin position="6"/>
        <end position="24"/>
    </location>
</feature>
<evidence type="ECO:0000259" key="2">
    <source>
        <dbReference type="PROSITE" id="PS51677"/>
    </source>
</evidence>
<organism evidence="3 4">
    <name type="scientific">Gaiella occulta</name>
    <dbReference type="NCBI Taxonomy" id="1002870"/>
    <lineage>
        <taxon>Bacteria</taxon>
        <taxon>Bacillati</taxon>
        <taxon>Actinomycetota</taxon>
        <taxon>Thermoleophilia</taxon>
        <taxon>Gaiellales</taxon>
        <taxon>Gaiellaceae</taxon>
        <taxon>Gaiella</taxon>
    </lineage>
</organism>
<dbReference type="EMBL" id="QQZY01000001">
    <property type="protein sequence ID" value="RDI76203.1"/>
    <property type="molecule type" value="Genomic_DNA"/>
</dbReference>
<dbReference type="PANTHER" id="PTHR10587">
    <property type="entry name" value="GLYCOSYL TRANSFERASE-RELATED"/>
    <property type="match status" value="1"/>
</dbReference>
<keyword evidence="3" id="KW-0326">Glycosidase</keyword>
<reference evidence="4" key="2">
    <citation type="journal article" date="2019" name="MicrobiologyOpen">
        <title>High-quality draft genome sequence of Gaiella occulta isolated from a 150 meter deep mineral water borehole and comparison with the genome sequences of other deep-branching lineages of the phylum Actinobacteria.</title>
        <authorList>
            <person name="Severino R."/>
            <person name="Froufe H.J.C."/>
            <person name="Barroso C."/>
            <person name="Albuquerque L."/>
            <person name="Lobo-da-Cunha A."/>
            <person name="da Costa M.S."/>
            <person name="Egas C."/>
        </authorList>
    </citation>
    <scope>NUCLEOTIDE SEQUENCE [LARGE SCALE GENOMIC DNA]</scope>
    <source>
        <strain evidence="4">F2-233</strain>
    </source>
</reference>
<evidence type="ECO:0000313" key="3">
    <source>
        <dbReference type="EMBL" id="RDI76203.1"/>
    </source>
</evidence>
<keyword evidence="3" id="KW-0624">Polysaccharide degradation</keyword>
<keyword evidence="4" id="KW-1185">Reference proteome</keyword>
<feature type="domain" description="NodB homology" evidence="2">
    <location>
        <begin position="68"/>
        <end position="254"/>
    </location>
</feature>
<dbReference type="RefSeq" id="WP_114795033.1">
    <property type="nucleotide sequence ID" value="NZ_QQZY01000001.1"/>
</dbReference>
<dbReference type="Pfam" id="PF01522">
    <property type="entry name" value="Polysacc_deac_1"/>
    <property type="match status" value="1"/>
</dbReference>
<dbReference type="GO" id="GO:0045493">
    <property type="term" value="P:xylan catabolic process"/>
    <property type="evidence" value="ECO:0007669"/>
    <property type="project" value="UniProtKB-KW"/>
</dbReference>
<dbReference type="Gene3D" id="3.20.20.370">
    <property type="entry name" value="Glycoside hydrolase/deacetylase"/>
    <property type="match status" value="1"/>
</dbReference>
<dbReference type="Proteomes" id="UP000254134">
    <property type="component" value="Unassembled WGS sequence"/>
</dbReference>
<keyword evidence="3" id="KW-0119">Carbohydrate metabolism</keyword>
<dbReference type="GO" id="GO:0016798">
    <property type="term" value="F:hydrolase activity, acting on glycosyl bonds"/>
    <property type="evidence" value="ECO:0007669"/>
    <property type="project" value="UniProtKB-KW"/>
</dbReference>
<evidence type="ECO:0000256" key="1">
    <source>
        <dbReference type="SAM" id="Phobius"/>
    </source>
</evidence>
<dbReference type="InterPro" id="IPR011330">
    <property type="entry name" value="Glyco_hydro/deAcase_b/a-brl"/>
</dbReference>
<dbReference type="CDD" id="cd10917">
    <property type="entry name" value="CE4_NodB_like_6s_7s"/>
    <property type="match status" value="1"/>
</dbReference>
<accession>A0A7M2Z2V3</accession>
<keyword evidence="1" id="KW-0812">Transmembrane</keyword>
<dbReference type="AlphaFoldDB" id="A0A7M2Z2V3"/>
<dbReference type="InterPro" id="IPR050248">
    <property type="entry name" value="Polysacc_deacetylase_ArnD"/>
</dbReference>
<keyword evidence="3" id="KW-0858">Xylan degradation</keyword>
<dbReference type="InterPro" id="IPR002509">
    <property type="entry name" value="NODB_dom"/>
</dbReference>
<proteinExistence type="predicted"/>
<dbReference type="PANTHER" id="PTHR10587:SF137">
    <property type="entry name" value="4-DEOXY-4-FORMAMIDO-L-ARABINOSE-PHOSPHOUNDECAPRENOL DEFORMYLASE ARND-RELATED"/>
    <property type="match status" value="1"/>
</dbReference>
<dbReference type="GO" id="GO:0016810">
    <property type="term" value="F:hydrolase activity, acting on carbon-nitrogen (but not peptide) bonds"/>
    <property type="evidence" value="ECO:0007669"/>
    <property type="project" value="InterPro"/>
</dbReference>
<evidence type="ECO:0000313" key="4">
    <source>
        <dbReference type="Proteomes" id="UP000254134"/>
    </source>
</evidence>
<dbReference type="PROSITE" id="PS51677">
    <property type="entry name" value="NODB"/>
    <property type="match status" value="1"/>
</dbReference>
<comment type="caution">
    <text evidence="3">The sequence shown here is derived from an EMBL/GenBank/DDBJ whole genome shotgun (WGS) entry which is preliminary data.</text>
</comment>
<gene>
    <name evidence="3" type="ORF">Gocc_0622</name>
</gene>